<accession>A0A8J2RCS8</accession>
<dbReference type="Proteomes" id="UP000789390">
    <property type="component" value="Unassembled WGS sequence"/>
</dbReference>
<comment type="caution">
    <text evidence="1">The sequence shown here is derived from an EMBL/GenBank/DDBJ whole genome shotgun (WGS) entry which is preliminary data.</text>
</comment>
<gene>
    <name evidence="1" type="ORF">DGAL_LOCUS1169</name>
</gene>
<organism evidence="1 2">
    <name type="scientific">Daphnia galeata</name>
    <dbReference type="NCBI Taxonomy" id="27404"/>
    <lineage>
        <taxon>Eukaryota</taxon>
        <taxon>Metazoa</taxon>
        <taxon>Ecdysozoa</taxon>
        <taxon>Arthropoda</taxon>
        <taxon>Crustacea</taxon>
        <taxon>Branchiopoda</taxon>
        <taxon>Diplostraca</taxon>
        <taxon>Cladocera</taxon>
        <taxon>Anomopoda</taxon>
        <taxon>Daphniidae</taxon>
        <taxon>Daphnia</taxon>
    </lineage>
</organism>
<proteinExistence type="predicted"/>
<dbReference type="EMBL" id="CAKKLH010000013">
    <property type="protein sequence ID" value="CAH0099060.1"/>
    <property type="molecule type" value="Genomic_DNA"/>
</dbReference>
<protein>
    <submittedName>
        <fullName evidence="1">Uncharacterized protein</fullName>
    </submittedName>
</protein>
<reference evidence="1" key="1">
    <citation type="submission" date="2021-11" db="EMBL/GenBank/DDBJ databases">
        <authorList>
            <person name="Schell T."/>
        </authorList>
    </citation>
    <scope>NUCLEOTIDE SEQUENCE</scope>
    <source>
        <strain evidence="1">M5</strain>
    </source>
</reference>
<name>A0A8J2RCS8_9CRUS</name>
<evidence type="ECO:0000313" key="2">
    <source>
        <dbReference type="Proteomes" id="UP000789390"/>
    </source>
</evidence>
<sequence length="226" mass="27077">MPSNYAHHRYIFHADEEEQFSLQLYLPAMQSKVLKTRFLRGCAFHWTQSLFRNLKKIGLVPVCRSNPRVQLLCKRAMSLHLLPPTKIVKLFPKLKNKAAKLKIVLLDKFFTYIENTWLQPESEFVQVEEAYLKQNQTTRHTQLGQKVLQHQLFVLWEDYDRDKTDTYRLLQKLTRLSHRRRGRGIIKKLFIILIFNRFLRDRTREGGMKLRHDDHYANCDGVLLQR</sequence>
<evidence type="ECO:0000313" key="1">
    <source>
        <dbReference type="EMBL" id="CAH0099060.1"/>
    </source>
</evidence>
<dbReference type="OrthoDB" id="9988443at2759"/>
<keyword evidence="2" id="KW-1185">Reference proteome</keyword>
<dbReference type="AlphaFoldDB" id="A0A8J2RCS8"/>